<accession>A0ABR3NY32</accession>
<dbReference type="EMBL" id="JAYMGO010000001">
    <property type="protein sequence ID" value="KAL1281701.1"/>
    <property type="molecule type" value="Genomic_DNA"/>
</dbReference>
<evidence type="ECO:0000313" key="2">
    <source>
        <dbReference type="EMBL" id="KAL1281701.1"/>
    </source>
</evidence>
<organism evidence="2 3">
    <name type="scientific">Cirrhinus molitorella</name>
    <name type="common">mud carp</name>
    <dbReference type="NCBI Taxonomy" id="172907"/>
    <lineage>
        <taxon>Eukaryota</taxon>
        <taxon>Metazoa</taxon>
        <taxon>Chordata</taxon>
        <taxon>Craniata</taxon>
        <taxon>Vertebrata</taxon>
        <taxon>Euteleostomi</taxon>
        <taxon>Actinopterygii</taxon>
        <taxon>Neopterygii</taxon>
        <taxon>Teleostei</taxon>
        <taxon>Ostariophysi</taxon>
        <taxon>Cypriniformes</taxon>
        <taxon>Cyprinidae</taxon>
        <taxon>Labeoninae</taxon>
        <taxon>Labeonini</taxon>
        <taxon>Cirrhinus</taxon>
    </lineage>
</organism>
<evidence type="ECO:0000313" key="3">
    <source>
        <dbReference type="Proteomes" id="UP001558613"/>
    </source>
</evidence>
<gene>
    <name evidence="2" type="ORF">QQF64_000504</name>
</gene>
<name>A0ABR3NY32_9TELE</name>
<comment type="caution">
    <text evidence="2">The sequence shown here is derived from an EMBL/GenBank/DDBJ whole genome shotgun (WGS) entry which is preliminary data.</text>
</comment>
<reference evidence="2 3" key="1">
    <citation type="submission" date="2023-09" db="EMBL/GenBank/DDBJ databases">
        <authorList>
            <person name="Wang M."/>
        </authorList>
    </citation>
    <scope>NUCLEOTIDE SEQUENCE [LARGE SCALE GENOMIC DNA]</scope>
    <source>
        <strain evidence="2">GT-2023</strain>
        <tissue evidence="2">Liver</tissue>
    </source>
</reference>
<protein>
    <submittedName>
        <fullName evidence="2">Uncharacterized protein</fullName>
    </submittedName>
</protein>
<sequence length="74" mass="8301">MSLVVKAHHVDPRALMTSRRPTSLAQQRRRHDVTSLPANPRASSAALPRGRVTKRELRARVGSLIPRGEKEIKQ</sequence>
<proteinExistence type="predicted"/>
<evidence type="ECO:0000256" key="1">
    <source>
        <dbReference type="SAM" id="MobiDB-lite"/>
    </source>
</evidence>
<keyword evidence="3" id="KW-1185">Reference proteome</keyword>
<dbReference type="Proteomes" id="UP001558613">
    <property type="component" value="Unassembled WGS sequence"/>
</dbReference>
<feature type="region of interest" description="Disordered" evidence="1">
    <location>
        <begin position="1"/>
        <end position="48"/>
    </location>
</feature>